<sequence length="327" mass="31802">MGSKKQWAQRLVVMVSSSLLLLWRLVRTFLENHLKKQMEQVEHEQMELVYLKKPVVMVQMFDLMRRNSQGQNQQPGAGADFVGFDCVGTGIGGGGAGADDEIEVGIGGGGGGGELSGALKEGKGGAIGGSEGADEFVEGNGGAIGGGIPAVGNGGGGGALDVGKGGGGGAFKVGGGGGPDGNAGADALMLFVLLDGLEEGMLGIPEPGNGGAWPGKGGGGGAPGIGGALLLGPDGVLCGGLVEGMEGAEGMELDIALGPPRCLSLGIPLAKISPNWGIPGAELTCGGAGVLEALGADMPGTGGAPKEGTAGVDLLPSLAESETLPAI</sequence>
<organism evidence="1 2">
    <name type="scientific">Wickerhamomyces pijperi</name>
    <name type="common">Yeast</name>
    <name type="synonym">Pichia pijperi</name>
    <dbReference type="NCBI Taxonomy" id="599730"/>
    <lineage>
        <taxon>Eukaryota</taxon>
        <taxon>Fungi</taxon>
        <taxon>Dikarya</taxon>
        <taxon>Ascomycota</taxon>
        <taxon>Saccharomycotina</taxon>
        <taxon>Saccharomycetes</taxon>
        <taxon>Phaffomycetales</taxon>
        <taxon>Wickerhamomycetaceae</taxon>
        <taxon>Wickerhamomyces</taxon>
    </lineage>
</organism>
<proteinExistence type="predicted"/>
<name>A0A9P8TQK7_WICPI</name>
<dbReference type="Proteomes" id="UP000774326">
    <property type="component" value="Unassembled WGS sequence"/>
</dbReference>
<reference evidence="1" key="2">
    <citation type="submission" date="2021-01" db="EMBL/GenBank/DDBJ databases">
        <authorList>
            <person name="Schikora-Tamarit M.A."/>
        </authorList>
    </citation>
    <scope>NUCLEOTIDE SEQUENCE</scope>
    <source>
        <strain evidence="1">CBS2887</strain>
    </source>
</reference>
<dbReference type="AlphaFoldDB" id="A0A9P8TQK7"/>
<evidence type="ECO:0000313" key="1">
    <source>
        <dbReference type="EMBL" id="KAH3687364.1"/>
    </source>
</evidence>
<gene>
    <name evidence="1" type="ORF">WICPIJ_001641</name>
</gene>
<accession>A0A9P8TQK7</accession>
<dbReference type="EMBL" id="JAEUBG010000861">
    <property type="protein sequence ID" value="KAH3687364.1"/>
    <property type="molecule type" value="Genomic_DNA"/>
</dbReference>
<keyword evidence="2" id="KW-1185">Reference proteome</keyword>
<reference evidence="1" key="1">
    <citation type="journal article" date="2021" name="Open Biol.">
        <title>Shared evolutionary footprints suggest mitochondrial oxidative damage underlies multiple complex I losses in fungi.</title>
        <authorList>
            <person name="Schikora-Tamarit M.A."/>
            <person name="Marcet-Houben M."/>
            <person name="Nosek J."/>
            <person name="Gabaldon T."/>
        </authorList>
    </citation>
    <scope>NUCLEOTIDE SEQUENCE</scope>
    <source>
        <strain evidence="1">CBS2887</strain>
    </source>
</reference>
<protein>
    <submittedName>
        <fullName evidence="1">Uncharacterized protein</fullName>
    </submittedName>
</protein>
<comment type="caution">
    <text evidence="1">The sequence shown here is derived from an EMBL/GenBank/DDBJ whole genome shotgun (WGS) entry which is preliminary data.</text>
</comment>
<evidence type="ECO:0000313" key="2">
    <source>
        <dbReference type="Proteomes" id="UP000774326"/>
    </source>
</evidence>